<evidence type="ECO:0000256" key="2">
    <source>
        <dbReference type="ARBA" id="ARBA00006796"/>
    </source>
</evidence>
<dbReference type="GO" id="GO:0071949">
    <property type="term" value="F:FAD binding"/>
    <property type="evidence" value="ECO:0007669"/>
    <property type="project" value="InterPro"/>
</dbReference>
<dbReference type="Pfam" id="PF01494">
    <property type="entry name" value="FAD_binding_3"/>
    <property type="match status" value="1"/>
</dbReference>
<dbReference type="Pfam" id="PF26311">
    <property type="entry name" value="ETF-QO_FixC_C"/>
    <property type="match status" value="1"/>
</dbReference>
<keyword evidence="5" id="KW-0560">Oxidoreductase</keyword>
<dbReference type="PANTHER" id="PTHR43624">
    <property type="entry name" value="ELECTRON TRANSFER FLAVOPROTEIN-QUINONE OXIDOREDUCTASE YDIS-RELATED"/>
    <property type="match status" value="1"/>
</dbReference>
<evidence type="ECO:0000259" key="7">
    <source>
        <dbReference type="Pfam" id="PF26311"/>
    </source>
</evidence>
<dbReference type="SUPFAM" id="SSF51905">
    <property type="entry name" value="FAD/NAD(P)-binding domain"/>
    <property type="match status" value="1"/>
</dbReference>
<dbReference type="InterPro" id="IPR036188">
    <property type="entry name" value="FAD/NAD-bd_sf"/>
</dbReference>
<name>A0A7C3AQW7_9BACT</name>
<comment type="caution">
    <text evidence="8">The sequence shown here is derived from an EMBL/GenBank/DDBJ whole genome shotgun (WGS) entry which is preliminary data.</text>
</comment>
<dbReference type="InterPro" id="IPR039651">
    <property type="entry name" value="FixC-like"/>
</dbReference>
<dbReference type="GO" id="GO:0016491">
    <property type="term" value="F:oxidoreductase activity"/>
    <property type="evidence" value="ECO:0007669"/>
    <property type="project" value="UniProtKB-KW"/>
</dbReference>
<feature type="domain" description="FAD-binding" evidence="6">
    <location>
        <begin position="5"/>
        <end position="179"/>
    </location>
</feature>
<comment type="similarity">
    <text evidence="2">Belongs to the ETF-QO/FixC family.</text>
</comment>
<dbReference type="SUPFAM" id="SSF54373">
    <property type="entry name" value="FAD-linked reductases, C-terminal domain"/>
    <property type="match status" value="1"/>
</dbReference>
<gene>
    <name evidence="8" type="ORF">ENP13_05975</name>
</gene>
<evidence type="ECO:0000256" key="4">
    <source>
        <dbReference type="ARBA" id="ARBA00022827"/>
    </source>
</evidence>
<keyword evidence="3" id="KW-0285">Flavoprotein</keyword>
<protein>
    <submittedName>
        <fullName evidence="8">FAD-dependent oxidoreductase</fullName>
    </submittedName>
</protein>
<dbReference type="PANTHER" id="PTHR43624:SF2">
    <property type="entry name" value="ELECTRON TRANSFER FLAVOPROTEIN-QUINONE OXIDOREDUCTASE YDIS-RELATED"/>
    <property type="match status" value="1"/>
</dbReference>
<accession>A0A7C3AQW7</accession>
<dbReference type="InterPro" id="IPR002938">
    <property type="entry name" value="FAD-bd"/>
</dbReference>
<dbReference type="InterPro" id="IPR059103">
    <property type="entry name" value="FixC-like_C"/>
</dbReference>
<organism evidence="8">
    <name type="scientific">Thermorudis sp</name>
    <dbReference type="NCBI Taxonomy" id="1969470"/>
    <lineage>
        <taxon>Bacteria</taxon>
        <taxon>Pseudomonadati</taxon>
        <taxon>Thermomicrobiota</taxon>
        <taxon>Thermomicrobia</taxon>
        <taxon>Thermomicrobia incertae sedis</taxon>
        <taxon>Thermorudis</taxon>
    </lineage>
</organism>
<proteinExistence type="inferred from homology"/>
<dbReference type="AlphaFoldDB" id="A0A7C3AQW7"/>
<dbReference type="Gene3D" id="3.50.50.60">
    <property type="entry name" value="FAD/NAD(P)-binding domain"/>
    <property type="match status" value="1"/>
</dbReference>
<feature type="domain" description="FixC-like C-terminal" evidence="7">
    <location>
        <begin position="369"/>
        <end position="431"/>
    </location>
</feature>
<sequence>MSLERVDVIIVGAGPAGVAAGLTLAQAGLEVVILERGGYPGSKNVMGGILYRQPTEELVPGFWREAPLERAIIEQRYVVLTEDSAIGLSYRTQAFAQEPYNAFSVMRAEWDRWFAQQAEAAGAFIATGMTVEDLVWRDGAIAGVKAGEAGDELYADVVVLADGANSLLAQKAGLHREWHPSEQALVAKELIRLSEEVINERFNVPPGLGVAMEVFGQSTAGLLGYGFIYTNRETLSVGTGALLSDLIESGLNVSDMLDQFKRHPAIAPLLEGGELVEYSAHLIPEGGWHAMPTLFTDGAVVVGDAAGFVNPISREGSNFAMISGKLAAEAIIEAKRSGDFSAVSLSRYQELLEESFILKDLYTIRNVTPFVHRRPYLLREVPEALAGALRDYLTVDGTPKMTKYGKIAHRLREALPPGRTLRDLLTAARILR</sequence>
<evidence type="ECO:0000259" key="6">
    <source>
        <dbReference type="Pfam" id="PF01494"/>
    </source>
</evidence>
<dbReference type="PRINTS" id="PR00420">
    <property type="entry name" value="RNGMNOXGNASE"/>
</dbReference>
<comment type="cofactor">
    <cofactor evidence="1">
        <name>FAD</name>
        <dbReference type="ChEBI" id="CHEBI:57692"/>
    </cofactor>
</comment>
<evidence type="ECO:0000256" key="1">
    <source>
        <dbReference type="ARBA" id="ARBA00001974"/>
    </source>
</evidence>
<keyword evidence="4" id="KW-0274">FAD</keyword>
<dbReference type="EMBL" id="DSID01000448">
    <property type="protein sequence ID" value="HEX70775.1"/>
    <property type="molecule type" value="Genomic_DNA"/>
</dbReference>
<evidence type="ECO:0000256" key="5">
    <source>
        <dbReference type="ARBA" id="ARBA00023002"/>
    </source>
</evidence>
<evidence type="ECO:0000256" key="3">
    <source>
        <dbReference type="ARBA" id="ARBA00022630"/>
    </source>
</evidence>
<reference evidence="8" key="1">
    <citation type="journal article" date="2020" name="mSystems">
        <title>Genome- and Community-Level Interaction Insights into Carbon Utilization and Element Cycling Functions of Hydrothermarchaeota in Hydrothermal Sediment.</title>
        <authorList>
            <person name="Zhou Z."/>
            <person name="Liu Y."/>
            <person name="Xu W."/>
            <person name="Pan J."/>
            <person name="Luo Z.H."/>
            <person name="Li M."/>
        </authorList>
    </citation>
    <scope>NUCLEOTIDE SEQUENCE [LARGE SCALE GENOMIC DNA]</scope>
    <source>
        <strain evidence="8">SpSt-192</strain>
    </source>
</reference>
<evidence type="ECO:0000313" key="8">
    <source>
        <dbReference type="EMBL" id="HEX70775.1"/>
    </source>
</evidence>